<sequence length="329" mass="33726">VWCYGCTGGCRGQSVRWKTTAHMGEAAACNACQEGYFLSGQACTKCANTCVTCKTDANTCTSCPEGKYLKDTGCVADSECAGNTYPDPVTRTCKESGIADCTTCTYNATVSKPQCTACGGSKTLVKTEVDGTTTCVDAAGCATDNQPGSHFKTDDDKCRLCSDDKTDASNAPNKGIANCKTCTKNGNGQNPTCSACLDGYFYDGSSSVCTACGANCATCSEANNANKCSTCMAGFFLKGTAGEGQCVPCGDTTQGGIDGCAECSGTAGSLKCTKCKPNRKPKSESGNYTCEEKTCEDETACGGTAGVCGAIVIGASGEMTCYCSQCRQQ</sequence>
<dbReference type="Proteomes" id="UP000018040">
    <property type="component" value="Unassembled WGS sequence"/>
</dbReference>
<evidence type="ECO:0000313" key="3">
    <source>
        <dbReference type="Proteomes" id="UP000018040"/>
    </source>
</evidence>
<dbReference type="PANTHER" id="PTHR23275">
    <property type="entry name" value="CABRIOLET.-RELATED"/>
    <property type="match status" value="1"/>
</dbReference>
<reference evidence="3" key="1">
    <citation type="submission" date="2012-02" db="EMBL/GenBank/DDBJ databases">
        <title>Genome sequencing of Giardia lamblia Genotypes A2 and B isolates (DH and GS) and comparative analysis with the genomes of Genotypes A1 and E (WB and Pig).</title>
        <authorList>
            <person name="Adam R."/>
            <person name="Dahlstrom E."/>
            <person name="Martens C."/>
            <person name="Bruno D."/>
            <person name="Barbian K."/>
            <person name="Porcella S.F."/>
            <person name="Nash T."/>
        </authorList>
    </citation>
    <scope>NUCLEOTIDE SEQUENCE</scope>
    <source>
        <strain evidence="3">GS</strain>
    </source>
</reference>
<dbReference type="InterPro" id="IPR052798">
    <property type="entry name" value="Giardia_VSA"/>
</dbReference>
<reference evidence="2 3" key="2">
    <citation type="journal article" date="2013" name="Genome Biol. Evol.">
        <title>Genome sequencing of Giardia lamblia genotypes A2 and B isolates (DH and GS) and comparative analysis with the genomes of genotypes A1 and E (WB and Pig).</title>
        <authorList>
            <person name="Adam R.D."/>
            <person name="Dahlstrom E.W."/>
            <person name="Martens C.A."/>
            <person name="Bruno D.P."/>
            <person name="Barbian K.D."/>
            <person name="Ricklefs S.M."/>
            <person name="Hernandez M.M."/>
            <person name="Narla N.P."/>
            <person name="Patel R.B."/>
            <person name="Porcella S.F."/>
            <person name="Nash T.E."/>
        </authorList>
    </citation>
    <scope>NUCLEOTIDE SEQUENCE [LARGE SCALE GENOMIC DNA]</scope>
    <source>
        <strain evidence="2 3">GS</strain>
    </source>
</reference>
<evidence type="ECO:0000313" key="2">
    <source>
        <dbReference type="EMBL" id="ESU41536.1"/>
    </source>
</evidence>
<dbReference type="EMBL" id="AHHH01000122">
    <property type="protein sequence ID" value="ESU41536.1"/>
    <property type="molecule type" value="Genomic_DNA"/>
</dbReference>
<evidence type="ECO:0000259" key="1">
    <source>
        <dbReference type="SMART" id="SM00181"/>
    </source>
</evidence>
<accession>V6TS31</accession>
<comment type="caution">
    <text evidence="2">The sequence shown here is derived from an EMBL/GenBank/DDBJ whole genome shotgun (WGS) entry which is preliminary data.</text>
</comment>
<dbReference type="InterPro" id="IPR000742">
    <property type="entry name" value="EGF"/>
</dbReference>
<feature type="non-terminal residue" evidence="2">
    <location>
        <position position="1"/>
    </location>
</feature>
<dbReference type="SMART" id="SM00181">
    <property type="entry name" value="EGF"/>
    <property type="match status" value="5"/>
</dbReference>
<dbReference type="InterPro" id="IPR009030">
    <property type="entry name" value="Growth_fac_rcpt_cys_sf"/>
</dbReference>
<feature type="domain" description="EGF-like" evidence="1">
    <location>
        <begin position="160"/>
        <end position="210"/>
    </location>
</feature>
<dbReference type="PANTHER" id="PTHR23275:SF100">
    <property type="entry name" value="EGF-LIKE DOMAIN-CONTAINING PROTEIN"/>
    <property type="match status" value="1"/>
</dbReference>
<feature type="domain" description="EGF-like" evidence="1">
    <location>
        <begin position="211"/>
        <end position="247"/>
    </location>
</feature>
<feature type="domain" description="EGF-like" evidence="1">
    <location>
        <begin position="248"/>
        <end position="291"/>
    </location>
</feature>
<gene>
    <name evidence="2" type="ORF">GSB_153655</name>
</gene>
<name>V6TS31_GIAIN</name>
<dbReference type="SUPFAM" id="SSF57184">
    <property type="entry name" value="Growth factor receptor domain"/>
    <property type="match status" value="2"/>
</dbReference>
<dbReference type="SMART" id="SM00261">
    <property type="entry name" value="FU"/>
    <property type="match status" value="2"/>
</dbReference>
<proteinExistence type="predicted"/>
<dbReference type="Gene3D" id="2.10.220.10">
    <property type="entry name" value="Hormone Receptor, Insulin-like Growth Factor Receptor 1, Chain A, domain 2"/>
    <property type="match status" value="2"/>
</dbReference>
<feature type="domain" description="EGF-like" evidence="1">
    <location>
        <begin position="5"/>
        <end position="44"/>
    </location>
</feature>
<protein>
    <submittedName>
        <fullName evidence="2">Variant-specific surface protein</fullName>
    </submittedName>
</protein>
<dbReference type="AlphaFoldDB" id="V6TS31"/>
<dbReference type="OrthoDB" id="439917at2759"/>
<feature type="domain" description="EGF-like" evidence="1">
    <location>
        <begin position="45"/>
        <end position="75"/>
    </location>
</feature>
<organism evidence="2 3">
    <name type="scientific">Giardia intestinalis</name>
    <name type="common">Giardia lamblia</name>
    <dbReference type="NCBI Taxonomy" id="5741"/>
    <lineage>
        <taxon>Eukaryota</taxon>
        <taxon>Metamonada</taxon>
        <taxon>Diplomonadida</taxon>
        <taxon>Hexamitidae</taxon>
        <taxon>Giardiinae</taxon>
        <taxon>Giardia</taxon>
    </lineage>
</organism>
<dbReference type="InterPro" id="IPR006212">
    <property type="entry name" value="Furin_repeat"/>
</dbReference>